<dbReference type="PANTHER" id="PTHR24292">
    <property type="entry name" value="CYTOCHROME P450"/>
    <property type="match status" value="1"/>
</dbReference>
<keyword evidence="11" id="KW-0408">Iron</keyword>
<evidence type="ECO:0000256" key="2">
    <source>
        <dbReference type="ARBA" id="ARBA00003690"/>
    </source>
</evidence>
<proteinExistence type="inferred from homology"/>
<keyword evidence="9" id="KW-0492">Microsome</keyword>
<accession>A0AAN7VVV1</accession>
<dbReference type="AlphaFoldDB" id="A0AAN7VVV1"/>
<dbReference type="GO" id="GO:0005506">
    <property type="term" value="F:iron ion binding"/>
    <property type="evidence" value="ECO:0007669"/>
    <property type="project" value="InterPro"/>
</dbReference>
<dbReference type="Gene3D" id="1.10.630.10">
    <property type="entry name" value="Cytochrome P450"/>
    <property type="match status" value="1"/>
</dbReference>
<sequence>MQPYIEKVCQDMIKYIENLNGDCVDAHDITYRFTGNNVMSCAYGLEGKCFEEKHPIIFKIRDDMAIQSPRLAKISQTIGLMLPNLARLLRISYFGKHIPPKFQDMILGAIKIRENSPQQQKDYLNFLKEICPIWDMHVCSIWTHLVQAHLYLHTHNWNWH</sequence>
<evidence type="ECO:0000256" key="7">
    <source>
        <dbReference type="ARBA" id="ARBA00022723"/>
    </source>
</evidence>
<evidence type="ECO:0000256" key="1">
    <source>
        <dbReference type="ARBA" id="ARBA00001971"/>
    </source>
</evidence>
<comment type="cofactor">
    <cofactor evidence="1">
        <name>heme</name>
        <dbReference type="ChEBI" id="CHEBI:30413"/>
    </cofactor>
</comment>
<evidence type="ECO:0000256" key="8">
    <source>
        <dbReference type="ARBA" id="ARBA00022824"/>
    </source>
</evidence>
<evidence type="ECO:0000256" key="3">
    <source>
        <dbReference type="ARBA" id="ARBA00004524"/>
    </source>
</evidence>
<evidence type="ECO:0000256" key="11">
    <source>
        <dbReference type="ARBA" id="ARBA00023004"/>
    </source>
</evidence>
<keyword evidence="7" id="KW-0479">Metal-binding</keyword>
<reference evidence="14 15" key="1">
    <citation type="journal article" date="2024" name="Insects">
        <title>An Improved Chromosome-Level Genome Assembly of the Firefly Pyrocoelia pectoralis.</title>
        <authorList>
            <person name="Fu X."/>
            <person name="Meyer-Rochow V.B."/>
            <person name="Ballantyne L."/>
            <person name="Zhu X."/>
        </authorList>
    </citation>
    <scope>NUCLEOTIDE SEQUENCE [LARGE SCALE GENOMIC DNA]</scope>
    <source>
        <strain evidence="14">XCY_ONT2</strain>
    </source>
</reference>
<keyword evidence="12" id="KW-0503">Monooxygenase</keyword>
<dbReference type="GO" id="GO:0020037">
    <property type="term" value="F:heme binding"/>
    <property type="evidence" value="ECO:0007669"/>
    <property type="project" value="InterPro"/>
</dbReference>
<dbReference type="PANTHER" id="PTHR24292:SF84">
    <property type="entry name" value="CYTOCHROME P450 28A5-RELATED"/>
    <property type="match status" value="1"/>
</dbReference>
<evidence type="ECO:0000313" key="15">
    <source>
        <dbReference type="Proteomes" id="UP001329430"/>
    </source>
</evidence>
<evidence type="ECO:0000256" key="4">
    <source>
        <dbReference type="ARBA" id="ARBA00004586"/>
    </source>
</evidence>
<comment type="function">
    <text evidence="2">May be involved in the metabolism of insect hormones and in the breakdown of synthetic insecticides.</text>
</comment>
<evidence type="ECO:0000256" key="5">
    <source>
        <dbReference type="ARBA" id="ARBA00010617"/>
    </source>
</evidence>
<dbReference type="GO" id="GO:0004497">
    <property type="term" value="F:monooxygenase activity"/>
    <property type="evidence" value="ECO:0007669"/>
    <property type="project" value="UniProtKB-KW"/>
</dbReference>
<dbReference type="InterPro" id="IPR050476">
    <property type="entry name" value="Insect_CytP450_Detox"/>
</dbReference>
<gene>
    <name evidence="14" type="ORF">RI129_001578</name>
</gene>
<evidence type="ECO:0000256" key="12">
    <source>
        <dbReference type="ARBA" id="ARBA00023033"/>
    </source>
</evidence>
<dbReference type="EMBL" id="JAVRBK010000001">
    <property type="protein sequence ID" value="KAK5650549.1"/>
    <property type="molecule type" value="Genomic_DNA"/>
</dbReference>
<evidence type="ECO:0000256" key="9">
    <source>
        <dbReference type="ARBA" id="ARBA00022848"/>
    </source>
</evidence>
<comment type="caution">
    <text evidence="14">The sequence shown here is derived from an EMBL/GenBank/DDBJ whole genome shotgun (WGS) entry which is preliminary data.</text>
</comment>
<dbReference type="InterPro" id="IPR036396">
    <property type="entry name" value="Cyt_P450_sf"/>
</dbReference>
<comment type="similarity">
    <text evidence="5">Belongs to the cytochrome P450 family.</text>
</comment>
<dbReference type="GO" id="GO:0005789">
    <property type="term" value="C:endoplasmic reticulum membrane"/>
    <property type="evidence" value="ECO:0007669"/>
    <property type="project" value="UniProtKB-SubCell"/>
</dbReference>
<protein>
    <submittedName>
        <fullName evidence="14">Uncharacterized protein</fullName>
    </submittedName>
</protein>
<organism evidence="14 15">
    <name type="scientific">Pyrocoelia pectoralis</name>
    <dbReference type="NCBI Taxonomy" id="417401"/>
    <lineage>
        <taxon>Eukaryota</taxon>
        <taxon>Metazoa</taxon>
        <taxon>Ecdysozoa</taxon>
        <taxon>Arthropoda</taxon>
        <taxon>Hexapoda</taxon>
        <taxon>Insecta</taxon>
        <taxon>Pterygota</taxon>
        <taxon>Neoptera</taxon>
        <taxon>Endopterygota</taxon>
        <taxon>Coleoptera</taxon>
        <taxon>Polyphaga</taxon>
        <taxon>Elateriformia</taxon>
        <taxon>Elateroidea</taxon>
        <taxon>Lampyridae</taxon>
        <taxon>Lampyrinae</taxon>
        <taxon>Pyrocoelia</taxon>
    </lineage>
</organism>
<keyword evidence="10" id="KW-0560">Oxidoreductase</keyword>
<dbReference type="Proteomes" id="UP001329430">
    <property type="component" value="Chromosome 1"/>
</dbReference>
<keyword evidence="6" id="KW-0349">Heme</keyword>
<keyword evidence="13" id="KW-0472">Membrane</keyword>
<comment type="subcellular location">
    <subcellularLocation>
        <location evidence="4">Endoplasmic reticulum membrane</location>
    </subcellularLocation>
    <subcellularLocation>
        <location evidence="3">Microsome membrane</location>
    </subcellularLocation>
</comment>
<evidence type="ECO:0000256" key="10">
    <source>
        <dbReference type="ARBA" id="ARBA00023002"/>
    </source>
</evidence>
<keyword evidence="8" id="KW-0256">Endoplasmic reticulum</keyword>
<dbReference type="GO" id="GO:0016705">
    <property type="term" value="F:oxidoreductase activity, acting on paired donors, with incorporation or reduction of molecular oxygen"/>
    <property type="evidence" value="ECO:0007669"/>
    <property type="project" value="InterPro"/>
</dbReference>
<evidence type="ECO:0000256" key="6">
    <source>
        <dbReference type="ARBA" id="ARBA00022617"/>
    </source>
</evidence>
<name>A0AAN7VVV1_9COLE</name>
<dbReference type="SUPFAM" id="SSF48264">
    <property type="entry name" value="Cytochrome P450"/>
    <property type="match status" value="1"/>
</dbReference>
<keyword evidence="15" id="KW-1185">Reference proteome</keyword>
<evidence type="ECO:0000256" key="13">
    <source>
        <dbReference type="ARBA" id="ARBA00023136"/>
    </source>
</evidence>
<evidence type="ECO:0000313" key="14">
    <source>
        <dbReference type="EMBL" id="KAK5650549.1"/>
    </source>
</evidence>